<dbReference type="PhylomeDB" id="Q16TM8"/>
<dbReference type="InterPro" id="IPR011989">
    <property type="entry name" value="ARM-like"/>
</dbReference>
<dbReference type="Pfam" id="PF02181">
    <property type="entry name" value="FH2"/>
    <property type="match status" value="1"/>
</dbReference>
<dbReference type="PROSITE" id="PS51444">
    <property type="entry name" value="FH2"/>
    <property type="match status" value="1"/>
</dbReference>
<evidence type="ECO:0000313" key="5">
    <source>
        <dbReference type="EMBL" id="EAT37866.1"/>
    </source>
</evidence>
<feature type="compositionally biased region" description="Basic and acidic residues" evidence="2">
    <location>
        <begin position="625"/>
        <end position="638"/>
    </location>
</feature>
<organism evidence="5 6">
    <name type="scientific">Aedes aegypti</name>
    <name type="common">Yellowfever mosquito</name>
    <name type="synonym">Culex aegypti</name>
    <dbReference type="NCBI Taxonomy" id="7159"/>
    <lineage>
        <taxon>Eukaryota</taxon>
        <taxon>Metazoa</taxon>
        <taxon>Ecdysozoa</taxon>
        <taxon>Arthropoda</taxon>
        <taxon>Hexapoda</taxon>
        <taxon>Insecta</taxon>
        <taxon>Pterygota</taxon>
        <taxon>Neoptera</taxon>
        <taxon>Endopterygota</taxon>
        <taxon>Diptera</taxon>
        <taxon>Nematocera</taxon>
        <taxon>Culicoidea</taxon>
        <taxon>Culicidae</taxon>
        <taxon>Culicinae</taxon>
        <taxon>Aedini</taxon>
        <taxon>Aedes</taxon>
        <taxon>Stegomyia</taxon>
    </lineage>
</organism>
<dbReference type="HOGENOM" id="CLU_000814_0_0_1"/>
<dbReference type="SUPFAM" id="SSF48371">
    <property type="entry name" value="ARM repeat"/>
    <property type="match status" value="1"/>
</dbReference>
<evidence type="ECO:0000256" key="1">
    <source>
        <dbReference type="ARBA" id="ARBA00023203"/>
    </source>
</evidence>
<dbReference type="InterPro" id="IPR015425">
    <property type="entry name" value="FH2_Formin"/>
</dbReference>
<feature type="non-terminal residue" evidence="5">
    <location>
        <position position="1"/>
    </location>
</feature>
<feature type="compositionally biased region" description="Polar residues" evidence="2">
    <location>
        <begin position="267"/>
        <end position="282"/>
    </location>
</feature>
<feature type="region of interest" description="Disordered" evidence="2">
    <location>
        <begin position="230"/>
        <end position="324"/>
    </location>
</feature>
<name>Q16TM8_AEDAE</name>
<evidence type="ECO:0000313" key="6">
    <source>
        <dbReference type="Proteomes" id="UP000682892"/>
    </source>
</evidence>
<dbReference type="GO" id="GO:0030866">
    <property type="term" value="P:cortical actin cytoskeleton organization"/>
    <property type="evidence" value="ECO:0007669"/>
    <property type="project" value="TreeGrafter"/>
</dbReference>
<feature type="region of interest" description="Disordered" evidence="2">
    <location>
        <begin position="1227"/>
        <end position="1250"/>
    </location>
</feature>
<dbReference type="eggNOG" id="KOG1925">
    <property type="taxonomic scope" value="Eukaryota"/>
</dbReference>
<evidence type="ECO:0000259" key="4">
    <source>
        <dbReference type="PROSITE" id="PS51444"/>
    </source>
</evidence>
<dbReference type="GO" id="GO:0005737">
    <property type="term" value="C:cytoplasm"/>
    <property type="evidence" value="ECO:0007669"/>
    <property type="project" value="TreeGrafter"/>
</dbReference>
<feature type="domain" description="GBD/FH3" evidence="3">
    <location>
        <begin position="1"/>
        <end position="325"/>
    </location>
</feature>
<feature type="region of interest" description="Disordered" evidence="2">
    <location>
        <begin position="597"/>
        <end position="616"/>
    </location>
</feature>
<evidence type="ECO:0000259" key="3">
    <source>
        <dbReference type="PROSITE" id="PS51232"/>
    </source>
</evidence>
<dbReference type="SMART" id="SM00498">
    <property type="entry name" value="FH2"/>
    <property type="match status" value="1"/>
</dbReference>
<dbReference type="OMA" id="HMVMESQ"/>
<dbReference type="SUPFAM" id="SSF101447">
    <property type="entry name" value="Formin homology 2 domain (FH2 domain)"/>
    <property type="match status" value="1"/>
</dbReference>
<dbReference type="EMBL" id="CH477644">
    <property type="protein sequence ID" value="EAT37866.1"/>
    <property type="molecule type" value="Genomic_DNA"/>
</dbReference>
<dbReference type="Pfam" id="PF24959">
    <property type="entry name" value="FH3_FHOD1-3"/>
    <property type="match status" value="1"/>
</dbReference>
<dbReference type="InterPro" id="IPR014768">
    <property type="entry name" value="GBD/FH3_dom"/>
</dbReference>
<gene>
    <name evidence="5" type="ORF">AaeL_AAEL010187</name>
</gene>
<dbReference type="Gene3D" id="1.25.10.10">
    <property type="entry name" value="Leucine-rich Repeat Variant"/>
    <property type="match status" value="1"/>
</dbReference>
<proteinExistence type="predicted"/>
<dbReference type="PANTHER" id="PTHR45920:SF4">
    <property type="entry name" value="FORMIN HOMOLOGY 2 DOMAIN CONTAINING, ISOFORM I"/>
    <property type="match status" value="1"/>
</dbReference>
<sequence length="1274" mass="143829">KLLSSEGRELRRALFSLKQIFQEDKDLVHGFVALGGLNCLVQIGNEADQNYQNYILRALGQVMLYVDGMNGVMKHSPTIQWLYSLIASKYRLVVKTALKLLLVFVEYCEGNCYLMVSGIRFVDTARGVVPWNNIMKLLKDYENADTELLIYATSLINKTLSGLSDQDSFYDESDFLEQQGMEGIIQRYMSRPGTDLDLLDQLQLYETVLRFEDGETDGIRIPDNTVRKTLRYRSNETSDRRKSRRHSTGTAPSMQPPPSHCTVLKIPTQQNQDEDSSSSANSGDHLHTGVGYHDNSRDTTGVTPGLRRRRERAERQKSFMREQQELTQFKTQEDTNGHGKYINWIRSSFVIASPNQRKFSKGSSISNGVGHDTVEYRNNRNILLNKHNGVSNGHYNGSKMDVNGNVPNGRVPSPKELDENESPNIKKNGNYGEINGYGNTNGYSMNGYKQQNGKDDYRKSNGYVNGSVTTNGNHVVQNGKQDPTQGMLCFCDALFSNGRCVILLFFFCFNNQLCVRGLINGSSPCWDLLQGRNGSTATSPLLPLLSGRRSPNKGRNRNLFINPPVVPPSLAFESDSEEKKLIIQLKKDHTVKDLTQKLSNLPLSPQEDKPQNRIGDMSGLISKAKEGLAKSKSNKDISRSPSVDSDIKKLAGEQKKSENELHWEEIVKNMTRKLNLCDLDFTDLTSDDDKDVLAPRGFGGAVPPPPPPGGLMPPMGVMPPPPNMMMRPPPTNLMPPMFPNGGLSNPAAMTNGDLSGTNTIIKNKKTVKLFWKEVREDMIPATIQRTIWDELPEATVDTQKLEHLFESRAKDLMTKKQQELNKNKEIIVLDHKRSNAINIAMTKLPPPRAIKAAILKMDSTVVTREGIEKLLNMLPSDEERCKIQEAQMLNPELPLGTAEQFLLTLSSISELGARLKLWAFKLDFENIEKEIAEPLMDLKQGVELLKANLTFKCILSTLLKIGIFLNGAPVKGFQIDYLAKVPEVKDTVHKHSLLHHLCHMVMETQANTTDLYSEIGPITRASKADFGELAHNITYLETECKASWDRLKLISKHDTAPHLKQKLIDFLADCAERIIILSIVHRRVLNRYRKFLQWLGVPQHRIAESRPNEFCRIVSEFALEYRTTRERVQQQIEKKANHRERNKTRGKLIVDVGKFKGTQEDRADVELRTLLGTPTKGPGGEEVEMSGTLTWRRRRGDTTASPYPEQQLHWNFTDGDDEILESLVKTATKAATPRPTQRERKRTRQADRKSLRRTLKNGLSEEEKQHVASLIKGY</sequence>
<feature type="domain" description="FH2" evidence="4">
    <location>
        <begin position="756"/>
        <end position="1147"/>
    </location>
</feature>
<dbReference type="Proteomes" id="UP000682892">
    <property type="component" value="Unassembled WGS sequence"/>
</dbReference>
<dbReference type="GO" id="GO:0051015">
    <property type="term" value="F:actin filament binding"/>
    <property type="evidence" value="ECO:0007669"/>
    <property type="project" value="TreeGrafter"/>
</dbReference>
<feature type="compositionally biased region" description="Basic and acidic residues" evidence="2">
    <location>
        <begin position="645"/>
        <end position="657"/>
    </location>
</feature>
<reference evidence="5" key="1">
    <citation type="submission" date="2005-10" db="EMBL/GenBank/DDBJ databases">
        <authorList>
            <person name="Loftus B.J."/>
            <person name="Nene V.M."/>
            <person name="Hannick L.I."/>
            <person name="Bidwell S."/>
            <person name="Haas B."/>
            <person name="Amedeo P."/>
            <person name="Orvis J."/>
            <person name="Wortman J.R."/>
            <person name="White O.R."/>
            <person name="Salzberg S."/>
            <person name="Shumway M."/>
            <person name="Koo H."/>
            <person name="Zhao Y."/>
            <person name="Holmes M."/>
            <person name="Miller J."/>
            <person name="Schatz M."/>
            <person name="Pop M."/>
            <person name="Pai G."/>
            <person name="Utterback T."/>
            <person name="Rogers Y.-H."/>
            <person name="Kravitz S."/>
            <person name="Fraser C.M."/>
        </authorList>
    </citation>
    <scope>NUCLEOTIDE SEQUENCE</scope>
    <source>
        <strain evidence="5">Liverpool</strain>
    </source>
</reference>
<dbReference type="AlphaFoldDB" id="Q16TM8"/>
<evidence type="ECO:0000256" key="2">
    <source>
        <dbReference type="SAM" id="MobiDB-lite"/>
    </source>
</evidence>
<dbReference type="GO" id="GO:0005856">
    <property type="term" value="C:cytoskeleton"/>
    <property type="evidence" value="ECO:0007669"/>
    <property type="project" value="TreeGrafter"/>
</dbReference>
<dbReference type="PaxDb" id="7159-AAEL010187-PA"/>
<dbReference type="Gene3D" id="1.20.58.2220">
    <property type="entry name" value="Formin, FH2 domain"/>
    <property type="match status" value="1"/>
</dbReference>
<protein>
    <submittedName>
        <fullName evidence="5">AAEL010187-PA</fullName>
    </submittedName>
</protein>
<dbReference type="InterPro" id="IPR042201">
    <property type="entry name" value="FH2_Formin_sf"/>
</dbReference>
<dbReference type="InterPro" id="IPR056771">
    <property type="entry name" value="FH3_FHOD1-3-like"/>
</dbReference>
<dbReference type="VEuPathDB" id="VectorBase:AAEL010190"/>
<dbReference type="PANTHER" id="PTHR45920">
    <property type="entry name" value="FORMIN HOMOLOGY 2 DOMAIN CONTAINING, ISOFORM I"/>
    <property type="match status" value="1"/>
</dbReference>
<dbReference type="PROSITE" id="PS51232">
    <property type="entry name" value="GBD_FH3"/>
    <property type="match status" value="1"/>
</dbReference>
<keyword evidence="1" id="KW-0009">Actin-binding</keyword>
<reference evidence="5" key="3">
    <citation type="submission" date="2012-09" db="EMBL/GenBank/DDBJ databases">
        <authorList>
            <consortium name="VectorBase"/>
        </authorList>
    </citation>
    <scope>NUCLEOTIDE SEQUENCE</scope>
    <source>
        <strain evidence="5">Liverpool</strain>
    </source>
</reference>
<accession>Q16TM8</accession>
<feature type="compositionally biased region" description="Basic and acidic residues" evidence="2">
    <location>
        <begin position="311"/>
        <end position="324"/>
    </location>
</feature>
<feature type="region of interest" description="Disordered" evidence="2">
    <location>
        <begin position="625"/>
        <end position="657"/>
    </location>
</feature>
<dbReference type="FunFam" id="1.25.10.10:FF:000056">
    <property type="entry name" value="FH1/FH2 domain-containing protein 3 isoform X1"/>
    <property type="match status" value="1"/>
</dbReference>
<dbReference type="InterPro" id="IPR016024">
    <property type="entry name" value="ARM-type_fold"/>
</dbReference>
<reference evidence="5" key="2">
    <citation type="journal article" date="2007" name="Science">
        <title>Genome sequence of Aedes aegypti, a major arbovirus vector.</title>
        <authorList>
            <person name="Nene V."/>
            <person name="Wortman J.R."/>
            <person name="Lawson D."/>
            <person name="Haas B."/>
            <person name="Kodira C."/>
            <person name="Tu Z.J."/>
            <person name="Loftus B."/>
            <person name="Xi Z."/>
            <person name="Megy K."/>
            <person name="Grabherr M."/>
            <person name="Ren Q."/>
            <person name="Zdobnov E.M."/>
            <person name="Lobo N.F."/>
            <person name="Campbell K.S."/>
            <person name="Brown S.E."/>
            <person name="Bonaldo M.F."/>
            <person name="Zhu J."/>
            <person name="Sinkins S.P."/>
            <person name="Hogenkamp D.G."/>
            <person name="Amedeo P."/>
            <person name="Arensburger P."/>
            <person name="Atkinson P.W."/>
            <person name="Bidwell S."/>
            <person name="Biedler J."/>
            <person name="Birney E."/>
            <person name="Bruggner R.V."/>
            <person name="Costas J."/>
            <person name="Coy M.R."/>
            <person name="Crabtree J."/>
            <person name="Crawford M."/>
            <person name="Debruyn B."/>
            <person name="Decaprio D."/>
            <person name="Eiglmeier K."/>
            <person name="Eisenstadt E."/>
            <person name="El-Dorry H."/>
            <person name="Gelbart W.M."/>
            <person name="Gomes S.L."/>
            <person name="Hammond M."/>
            <person name="Hannick L.I."/>
            <person name="Hogan J.R."/>
            <person name="Holmes M.H."/>
            <person name="Jaffe D."/>
            <person name="Johnston J.S."/>
            <person name="Kennedy R.C."/>
            <person name="Koo H."/>
            <person name="Kravitz S."/>
            <person name="Kriventseva E.V."/>
            <person name="Kulp D."/>
            <person name="Labutti K."/>
            <person name="Lee E."/>
            <person name="Li S."/>
            <person name="Lovin D.D."/>
            <person name="Mao C."/>
            <person name="Mauceli E."/>
            <person name="Menck C.F."/>
            <person name="Miller J.R."/>
            <person name="Montgomery P."/>
            <person name="Mori A."/>
            <person name="Nascimento A.L."/>
            <person name="Naveira H.F."/>
            <person name="Nusbaum C."/>
            <person name="O'leary S."/>
            <person name="Orvis J."/>
            <person name="Pertea M."/>
            <person name="Quesneville H."/>
            <person name="Reidenbach K.R."/>
            <person name="Rogers Y.H."/>
            <person name="Roth C.W."/>
            <person name="Schneider J.R."/>
            <person name="Schatz M."/>
            <person name="Shumway M."/>
            <person name="Stanke M."/>
            <person name="Stinson E.O."/>
            <person name="Tubio J.M."/>
            <person name="Vanzee J.P."/>
            <person name="Verjovski-Almeida S."/>
            <person name="Werner D."/>
            <person name="White O."/>
            <person name="Wyder S."/>
            <person name="Zeng Q."/>
            <person name="Zhao Q."/>
            <person name="Zhao Y."/>
            <person name="Hill C.A."/>
            <person name="Raikhel A.S."/>
            <person name="Soares M.B."/>
            <person name="Knudson D.L."/>
            <person name="Lee N.H."/>
            <person name="Galagan J."/>
            <person name="Salzberg S.L."/>
            <person name="Paulsen I.T."/>
            <person name="Dimopoulos G."/>
            <person name="Collins F.H."/>
            <person name="Birren B."/>
            <person name="Fraser-Liggett C.M."/>
            <person name="Severson D.W."/>
        </authorList>
    </citation>
    <scope>NUCLEOTIDE SEQUENCE [LARGE SCALE GENOMIC DNA]</scope>
    <source>
        <strain evidence="5">Liverpool</strain>
    </source>
</reference>